<keyword evidence="2" id="KW-0418">Kinase</keyword>
<name>A0AAN7FFA4_QUERU</name>
<organism evidence="9 10">
    <name type="scientific">Quercus rubra</name>
    <name type="common">Northern red oak</name>
    <name type="synonym">Quercus borealis</name>
    <dbReference type="NCBI Taxonomy" id="3512"/>
    <lineage>
        <taxon>Eukaryota</taxon>
        <taxon>Viridiplantae</taxon>
        <taxon>Streptophyta</taxon>
        <taxon>Embryophyta</taxon>
        <taxon>Tracheophyta</taxon>
        <taxon>Spermatophyta</taxon>
        <taxon>Magnoliopsida</taxon>
        <taxon>eudicotyledons</taxon>
        <taxon>Gunneridae</taxon>
        <taxon>Pentapetalae</taxon>
        <taxon>rosids</taxon>
        <taxon>fabids</taxon>
        <taxon>Fagales</taxon>
        <taxon>Fagaceae</taxon>
        <taxon>Quercus</taxon>
    </lineage>
</organism>
<dbReference type="GO" id="GO:0004674">
    <property type="term" value="F:protein serine/threonine kinase activity"/>
    <property type="evidence" value="ECO:0007669"/>
    <property type="project" value="UniProtKB-KW"/>
</dbReference>
<dbReference type="AlphaFoldDB" id="A0AAN7FFA4"/>
<dbReference type="GO" id="GO:0005524">
    <property type="term" value="F:ATP binding"/>
    <property type="evidence" value="ECO:0007669"/>
    <property type="project" value="InterPro"/>
</dbReference>
<dbReference type="PANTHER" id="PTHR27009">
    <property type="entry name" value="RUST RESISTANCE KINASE LR10-RELATED"/>
    <property type="match status" value="1"/>
</dbReference>
<keyword evidence="10" id="KW-1185">Reference proteome</keyword>
<dbReference type="GO" id="GO:0016020">
    <property type="term" value="C:membrane"/>
    <property type="evidence" value="ECO:0007669"/>
    <property type="project" value="UniProtKB-SubCell"/>
</dbReference>
<dbReference type="SMART" id="SM00220">
    <property type="entry name" value="S_TKc"/>
    <property type="match status" value="1"/>
</dbReference>
<dbReference type="InterPro" id="IPR000719">
    <property type="entry name" value="Prot_kinase_dom"/>
</dbReference>
<protein>
    <recommendedName>
        <fullName evidence="8">Protein kinase domain-containing protein</fullName>
    </recommendedName>
</protein>
<comment type="subcellular location">
    <subcellularLocation>
        <location evidence="1">Membrane</location>
        <topology evidence="1">Single-pass type I membrane protein</topology>
    </subcellularLocation>
</comment>
<keyword evidence="5" id="KW-1133">Transmembrane helix</keyword>
<dbReference type="InterPro" id="IPR008271">
    <property type="entry name" value="Ser/Thr_kinase_AS"/>
</dbReference>
<dbReference type="InterPro" id="IPR045874">
    <property type="entry name" value="LRK10/LRL21-25-like"/>
</dbReference>
<sequence length="307" mass="35340">MECIINSPLYASKSQHLCVCSFICLWKEQTLTYQSVEAFIRNHGPLGIMRYNYSDIKKMTNTFKYKLGQGGYGGVYKKLRDGRFVTTKVLKESKRAMIYEFMPNGSLEKCIYKYFSTNIAVGIAQELEYLHRGCNTRILHFDIKPPNILLDENFCLKIFDFGIAKICSREESIISMVGTRTVGYIALELFCRNFGGISRRSNVYSYGMMILEMIGGRKNIGVSVDCTSEIYFPHWIYKHIELDEELRLQGLINREDEESARKTIIVSLCKVVYMLEESLDFLQMPPKPFLSSLPRTPVDSSTTMILL</sequence>
<reference evidence="9 10" key="1">
    <citation type="journal article" date="2023" name="G3 (Bethesda)">
        <title>A haplotype-resolved chromosome-scale genome for Quercus rubra L. provides insights into the genetics of adaptive traits for red oak species.</title>
        <authorList>
            <person name="Kapoor B."/>
            <person name="Jenkins J."/>
            <person name="Schmutz J."/>
            <person name="Zhebentyayeva T."/>
            <person name="Kuelheim C."/>
            <person name="Coggeshall M."/>
            <person name="Heim C."/>
            <person name="Lasky J.R."/>
            <person name="Leites L."/>
            <person name="Islam-Faridi N."/>
            <person name="Romero-Severson J."/>
            <person name="DeLeo V.L."/>
            <person name="Lucas S.M."/>
            <person name="Lazic D."/>
            <person name="Gailing O."/>
            <person name="Carlson J."/>
            <person name="Staton M."/>
        </authorList>
    </citation>
    <scope>NUCLEOTIDE SEQUENCE [LARGE SCALE GENOMIC DNA]</scope>
    <source>
        <strain evidence="9">Pseudo-F2</strain>
    </source>
</reference>
<dbReference type="Gene3D" id="3.30.200.20">
    <property type="entry name" value="Phosphorylase Kinase, domain 1"/>
    <property type="match status" value="1"/>
</dbReference>
<evidence type="ECO:0000256" key="5">
    <source>
        <dbReference type="ARBA" id="ARBA00022989"/>
    </source>
</evidence>
<gene>
    <name evidence="9" type="ORF">RGQ29_019966</name>
</gene>
<feature type="domain" description="Protein kinase" evidence="8">
    <location>
        <begin position="1"/>
        <end position="307"/>
    </location>
</feature>
<evidence type="ECO:0000256" key="7">
    <source>
        <dbReference type="ARBA" id="ARBA00023180"/>
    </source>
</evidence>
<keyword evidence="4" id="KW-0732">Signal</keyword>
<dbReference type="EMBL" id="JAXUIC010000005">
    <property type="protein sequence ID" value="KAK4589186.1"/>
    <property type="molecule type" value="Genomic_DNA"/>
</dbReference>
<accession>A0AAN7FFA4</accession>
<dbReference type="Proteomes" id="UP001324115">
    <property type="component" value="Unassembled WGS sequence"/>
</dbReference>
<evidence type="ECO:0000313" key="9">
    <source>
        <dbReference type="EMBL" id="KAK4589186.1"/>
    </source>
</evidence>
<dbReference type="InterPro" id="IPR011009">
    <property type="entry name" value="Kinase-like_dom_sf"/>
</dbReference>
<evidence type="ECO:0000256" key="4">
    <source>
        <dbReference type="ARBA" id="ARBA00022729"/>
    </source>
</evidence>
<comment type="caution">
    <text evidence="9">The sequence shown here is derived from an EMBL/GenBank/DDBJ whole genome shotgun (WGS) entry which is preliminary data.</text>
</comment>
<keyword evidence="6" id="KW-0472">Membrane</keyword>
<evidence type="ECO:0000256" key="1">
    <source>
        <dbReference type="ARBA" id="ARBA00004479"/>
    </source>
</evidence>
<dbReference type="SUPFAM" id="SSF56112">
    <property type="entry name" value="Protein kinase-like (PK-like)"/>
    <property type="match status" value="1"/>
</dbReference>
<dbReference type="Pfam" id="PF00069">
    <property type="entry name" value="Pkinase"/>
    <property type="match status" value="1"/>
</dbReference>
<evidence type="ECO:0000313" key="10">
    <source>
        <dbReference type="Proteomes" id="UP001324115"/>
    </source>
</evidence>
<evidence type="ECO:0000259" key="8">
    <source>
        <dbReference type="PROSITE" id="PS50011"/>
    </source>
</evidence>
<evidence type="ECO:0000256" key="6">
    <source>
        <dbReference type="ARBA" id="ARBA00023136"/>
    </source>
</evidence>
<evidence type="ECO:0000256" key="3">
    <source>
        <dbReference type="ARBA" id="ARBA00022692"/>
    </source>
</evidence>
<dbReference type="PROSITE" id="PS00108">
    <property type="entry name" value="PROTEIN_KINASE_ST"/>
    <property type="match status" value="1"/>
</dbReference>
<keyword evidence="3" id="KW-0812">Transmembrane</keyword>
<keyword evidence="2" id="KW-0723">Serine/threonine-protein kinase</keyword>
<evidence type="ECO:0000256" key="2">
    <source>
        <dbReference type="ARBA" id="ARBA00022527"/>
    </source>
</evidence>
<dbReference type="Gene3D" id="1.10.510.10">
    <property type="entry name" value="Transferase(Phosphotransferase) domain 1"/>
    <property type="match status" value="1"/>
</dbReference>
<dbReference type="PROSITE" id="PS50011">
    <property type="entry name" value="PROTEIN_KINASE_DOM"/>
    <property type="match status" value="1"/>
</dbReference>
<keyword evidence="7" id="KW-0325">Glycoprotein</keyword>
<keyword evidence="2" id="KW-0808">Transferase</keyword>
<proteinExistence type="predicted"/>